<name>A0ABD3HGI6_9MARC</name>
<protein>
    <submittedName>
        <fullName evidence="2">Uncharacterized protein</fullName>
    </submittedName>
</protein>
<feature type="compositionally biased region" description="Basic and acidic residues" evidence="1">
    <location>
        <begin position="8"/>
        <end position="25"/>
    </location>
</feature>
<dbReference type="Proteomes" id="UP001633002">
    <property type="component" value="Unassembled WGS sequence"/>
</dbReference>
<dbReference type="AlphaFoldDB" id="A0ABD3HGI6"/>
<feature type="region of interest" description="Disordered" evidence="1">
    <location>
        <begin position="1"/>
        <end position="25"/>
    </location>
</feature>
<keyword evidence="3" id="KW-1185">Reference proteome</keyword>
<organism evidence="2 3">
    <name type="scientific">Riccia sorocarpa</name>
    <dbReference type="NCBI Taxonomy" id="122646"/>
    <lineage>
        <taxon>Eukaryota</taxon>
        <taxon>Viridiplantae</taxon>
        <taxon>Streptophyta</taxon>
        <taxon>Embryophyta</taxon>
        <taxon>Marchantiophyta</taxon>
        <taxon>Marchantiopsida</taxon>
        <taxon>Marchantiidae</taxon>
        <taxon>Marchantiales</taxon>
        <taxon>Ricciaceae</taxon>
        <taxon>Riccia</taxon>
    </lineage>
</organism>
<proteinExistence type="predicted"/>
<gene>
    <name evidence="2" type="ORF">R1sor_014783</name>
</gene>
<accession>A0ABD3HGI6</accession>
<evidence type="ECO:0000313" key="3">
    <source>
        <dbReference type="Proteomes" id="UP001633002"/>
    </source>
</evidence>
<evidence type="ECO:0000256" key="1">
    <source>
        <dbReference type="SAM" id="MobiDB-lite"/>
    </source>
</evidence>
<sequence length="248" mass="28967">MGAGMDKGQGDSKKEKKEMEAEHRQIHDLRLQVNSIRILMEKEDKQELHEILKKAEGELRKLEHEEGRIWRIQSREKWLREEEAPTRALPYFTLMTVGLSKQGTKLLQSVTRNFLWGENQQGRRKKPLLAWDCFERRKEEGGLGWPPLADMAETFLLRNVIKLLTGSTEEWVQIAEALICRKIQNSSKPQEVKNWTKEQVMMGLDNFKIDESPTLNRMLKAWFKVTRKLKWVKGPGAHPLEASRKLAL</sequence>
<reference evidence="2 3" key="1">
    <citation type="submission" date="2024-09" db="EMBL/GenBank/DDBJ databases">
        <title>Chromosome-scale assembly of Riccia sorocarpa.</title>
        <authorList>
            <person name="Paukszto L."/>
        </authorList>
    </citation>
    <scope>NUCLEOTIDE SEQUENCE [LARGE SCALE GENOMIC DNA]</scope>
    <source>
        <strain evidence="2">LP-2024</strain>
        <tissue evidence="2">Aerial parts of the thallus</tissue>
    </source>
</reference>
<dbReference type="EMBL" id="JBJQOH010000004">
    <property type="protein sequence ID" value="KAL3688474.1"/>
    <property type="molecule type" value="Genomic_DNA"/>
</dbReference>
<evidence type="ECO:0000313" key="2">
    <source>
        <dbReference type="EMBL" id="KAL3688474.1"/>
    </source>
</evidence>
<comment type="caution">
    <text evidence="2">The sequence shown here is derived from an EMBL/GenBank/DDBJ whole genome shotgun (WGS) entry which is preliminary data.</text>
</comment>